<evidence type="ECO:0000313" key="2">
    <source>
        <dbReference type="Proteomes" id="UP000551878"/>
    </source>
</evidence>
<comment type="caution">
    <text evidence="1">The sequence shown here is derived from an EMBL/GenBank/DDBJ whole genome shotgun (WGS) entry which is preliminary data.</text>
</comment>
<sequence length="42" mass="4721">MRESLSALKETLDKHHEEIAGLIMESKIQGADSYFRGTDAKN</sequence>
<dbReference type="EMBL" id="JACHHB010000002">
    <property type="protein sequence ID" value="MBB5172419.1"/>
    <property type="molecule type" value="Genomic_DNA"/>
</dbReference>
<proteinExistence type="predicted"/>
<dbReference type="Proteomes" id="UP000551878">
    <property type="component" value="Unassembled WGS sequence"/>
</dbReference>
<protein>
    <submittedName>
        <fullName evidence="1">Adenosylmethionine-8-amino-7-oxononanoate aminotransferase</fullName>
    </submittedName>
</protein>
<name>A0A840QM11_9BACI</name>
<reference evidence="1 2" key="1">
    <citation type="submission" date="2020-08" db="EMBL/GenBank/DDBJ databases">
        <title>Genomic Encyclopedia of Type Strains, Phase IV (KMG-IV): sequencing the most valuable type-strain genomes for metagenomic binning, comparative biology and taxonomic classification.</title>
        <authorList>
            <person name="Goeker M."/>
        </authorList>
    </citation>
    <scope>NUCLEOTIDE SEQUENCE [LARGE SCALE GENOMIC DNA]</scope>
    <source>
        <strain evidence="1 2">DSM 24696</strain>
    </source>
</reference>
<gene>
    <name evidence="1" type="ORF">HNQ41_000563</name>
</gene>
<dbReference type="AlphaFoldDB" id="A0A840QM11"/>
<dbReference type="RefSeq" id="WP_281393959.1">
    <property type="nucleotide sequence ID" value="NZ_JACHHB010000002.1"/>
</dbReference>
<evidence type="ECO:0000313" key="1">
    <source>
        <dbReference type="EMBL" id="MBB5172419.1"/>
    </source>
</evidence>
<organism evidence="1 2">
    <name type="scientific">Texcoconibacillus texcoconensis</name>
    <dbReference type="NCBI Taxonomy" id="1095777"/>
    <lineage>
        <taxon>Bacteria</taxon>
        <taxon>Bacillati</taxon>
        <taxon>Bacillota</taxon>
        <taxon>Bacilli</taxon>
        <taxon>Bacillales</taxon>
        <taxon>Bacillaceae</taxon>
        <taxon>Texcoconibacillus</taxon>
    </lineage>
</organism>
<keyword evidence="1" id="KW-0808">Transferase</keyword>
<keyword evidence="1" id="KW-0032">Aminotransferase</keyword>
<accession>A0A840QM11</accession>
<keyword evidence="2" id="KW-1185">Reference proteome</keyword>
<dbReference type="GO" id="GO:0008483">
    <property type="term" value="F:transaminase activity"/>
    <property type="evidence" value="ECO:0007669"/>
    <property type="project" value="UniProtKB-KW"/>
</dbReference>